<evidence type="ECO:0000256" key="1">
    <source>
        <dbReference type="ARBA" id="ARBA00023002"/>
    </source>
</evidence>
<dbReference type="PANTHER" id="PTHR10224:SF12">
    <property type="entry name" value="GLYOXALASE ELBB"/>
    <property type="match status" value="1"/>
</dbReference>
<dbReference type="GO" id="GO:0016491">
    <property type="term" value="F:oxidoreductase activity"/>
    <property type="evidence" value="ECO:0007669"/>
    <property type="project" value="UniProtKB-KW"/>
</dbReference>
<protein>
    <submittedName>
        <fullName evidence="2">Malate dehydrogenase</fullName>
    </submittedName>
</protein>
<dbReference type="OrthoDB" id="3512640at2759"/>
<dbReference type="PANTHER" id="PTHR10224">
    <property type="entry name" value="ES1 PROTEIN HOMOLOG, MITOCHONDRIAL"/>
    <property type="match status" value="1"/>
</dbReference>
<dbReference type="AlphaFoldDB" id="A0A1V9Y6N4"/>
<dbReference type="Gene3D" id="3.40.50.880">
    <property type="match status" value="1"/>
</dbReference>
<gene>
    <name evidence="2" type="ORF">THRCLA_11808</name>
</gene>
<dbReference type="Pfam" id="PF02615">
    <property type="entry name" value="Ldh_2"/>
    <property type="match status" value="1"/>
</dbReference>
<dbReference type="InterPro" id="IPR003767">
    <property type="entry name" value="Malate/L-lactate_DH-like"/>
</dbReference>
<accession>A0A1V9Y6N4</accession>
<dbReference type="Gene3D" id="1.10.1530.10">
    <property type="match status" value="1"/>
</dbReference>
<dbReference type="InterPro" id="IPR043143">
    <property type="entry name" value="Mal/L-sulf/L-lact_DH-like_NADP"/>
</dbReference>
<dbReference type="SUPFAM" id="SSF52317">
    <property type="entry name" value="Class I glutamine amidotransferase-like"/>
    <property type="match status" value="1"/>
</dbReference>
<dbReference type="InterPro" id="IPR043144">
    <property type="entry name" value="Mal/L-sulf/L-lact_DH-like_ah"/>
</dbReference>
<keyword evidence="3" id="KW-1185">Reference proteome</keyword>
<sequence>MSKFIPVPVSLLEERTTQALTILGYTSEEATIIRRVLLYAQLRGNTQGVVKLVTKNLDKSPESNVNPIYIEKESPTIATVNGNQHCGMLVLQRSTDIAIAKAKAQGVSVVTCRTSTGAIGYYANEIARQGCIGFIFTGSPELVAPTGSKMPLFGTNPLALGFPRSNSEEPLVMDLATSAISYFAVILAKIAKEKIPEGVAVDKQGNVTTNPAAVHAILPFGGHKGSALALAVELLSNALAGGAIHDKDNANDWASCVIAIDPTQFYPQMAQFTTRVEETLQRVKTADKMPNVKTIWLPGERGNAIYRKHVVEGKIPMEEGLWNQLQEFTALGGLVVVGFAAVPFVKHAMSRFQPAITNALSGPKPELPSKRVAVILSGAGVYDGTEIQEAVSCLIHLSKANATVQMFAPNIDQHHVINHLTGDVTNETRNVLVESARIARGKVEQLEALKVEDFDAVIVPGGFGAAKNLSSFAFDGAKMNVQPQVAATLTSFHANKKPIGLMCIAPVIGANLFPGAQLTLGHRTGAAWSNGGASDAIEAMNAVVVEKDSDEILVDATNKIVSAPAYMYDAGTPGSIYDNIGKLVEEVVRMD</sequence>
<organism evidence="2 3">
    <name type="scientific">Thraustotheca clavata</name>
    <dbReference type="NCBI Taxonomy" id="74557"/>
    <lineage>
        <taxon>Eukaryota</taxon>
        <taxon>Sar</taxon>
        <taxon>Stramenopiles</taxon>
        <taxon>Oomycota</taxon>
        <taxon>Saprolegniomycetes</taxon>
        <taxon>Saprolegniales</taxon>
        <taxon>Achlyaceae</taxon>
        <taxon>Thraustotheca</taxon>
    </lineage>
</organism>
<proteinExistence type="predicted"/>
<dbReference type="Proteomes" id="UP000243217">
    <property type="component" value="Unassembled WGS sequence"/>
</dbReference>
<keyword evidence="1" id="KW-0560">Oxidoreductase</keyword>
<dbReference type="EMBL" id="JNBS01005023">
    <property type="protein sequence ID" value="OQR81356.1"/>
    <property type="molecule type" value="Genomic_DNA"/>
</dbReference>
<evidence type="ECO:0000313" key="3">
    <source>
        <dbReference type="Proteomes" id="UP000243217"/>
    </source>
</evidence>
<dbReference type="Gene3D" id="3.30.1370.60">
    <property type="entry name" value="Hypothetical oxidoreductase yiak, domain 2"/>
    <property type="match status" value="1"/>
</dbReference>
<dbReference type="InterPro" id="IPR029062">
    <property type="entry name" value="Class_I_gatase-like"/>
</dbReference>
<name>A0A1V9Y6N4_9STRA</name>
<dbReference type="NCBIfam" id="NF008747">
    <property type="entry name" value="PRK11780.1"/>
    <property type="match status" value="1"/>
</dbReference>
<reference evidence="2 3" key="1">
    <citation type="journal article" date="2014" name="Genome Biol. Evol.">
        <title>The secreted proteins of Achlya hypogyna and Thraustotheca clavata identify the ancestral oomycete secretome and reveal gene acquisitions by horizontal gene transfer.</title>
        <authorList>
            <person name="Misner I."/>
            <person name="Blouin N."/>
            <person name="Leonard G."/>
            <person name="Richards T.A."/>
            <person name="Lane C.E."/>
        </authorList>
    </citation>
    <scope>NUCLEOTIDE SEQUENCE [LARGE SCALE GENOMIC DNA]</scope>
    <source>
        <strain evidence="2 3">ATCC 34112</strain>
    </source>
</reference>
<dbReference type="SUPFAM" id="SSF89733">
    <property type="entry name" value="L-sulfolactate dehydrogenase-like"/>
    <property type="match status" value="1"/>
</dbReference>
<dbReference type="InterPro" id="IPR036111">
    <property type="entry name" value="Mal/L-sulfo/L-lacto_DH-like_sf"/>
</dbReference>
<evidence type="ECO:0000313" key="2">
    <source>
        <dbReference type="EMBL" id="OQR81356.1"/>
    </source>
</evidence>
<comment type="caution">
    <text evidence="2">The sequence shown here is derived from an EMBL/GenBank/DDBJ whole genome shotgun (WGS) entry which is preliminary data.</text>
</comment>